<proteinExistence type="predicted"/>
<keyword evidence="9" id="KW-0282">Flagellum</keyword>
<dbReference type="eggNOG" id="ENOG502RWWC">
    <property type="taxonomic scope" value="Eukaryota"/>
</dbReference>
<dbReference type="GeneTree" id="ENSGT00390000015647"/>
<dbReference type="PANTHER" id="PTHR22810:SF1">
    <property type="entry name" value="CALCIUM-BINDING AND SPERMATID-SPECIFIC PROTEIN 1"/>
    <property type="match status" value="1"/>
</dbReference>
<keyword evidence="6" id="KW-0597">Phosphoprotein</keyword>
<evidence type="ECO:0000256" key="13">
    <source>
        <dbReference type="ARBA" id="ARBA00023273"/>
    </source>
</evidence>
<sequence>MAEDGLPKIYSHPPTESSKTPTAATIFFGADNAIPKSETTITSEGDHVTSVNEYVLESDFSTTTDNKLTPTKEKFRSEDDMGTDFIKSTTHLQKEITSLTGTTNSITRDSITENFMTVKIGNISSPVTTVSLIDFSTDIAKEDILLDTIDTGDAEILITSEVSGTLKDSSAGVADTPAFPRIKDEADMNNYNSSIKSNVPADEAVQVTDSIIPEAEIPPAPEVNFTTIPDITSLEEEKITKIDRSVLEDDTSAVATLTDSDEEKFITVFELTTSAEKVKDNQEDTLLTDEESPEGANIWMERETANEAETHSVLLTAVESRYDFVVPASIATNLVGDSSTEEELSETDRTETVPKITEPFSGTSSVLDTPDYKEDTSTTETDIFELLKEEPDEFMI</sequence>
<dbReference type="AlphaFoldDB" id="A0A0D9S9P2"/>
<evidence type="ECO:0000313" key="17">
    <source>
        <dbReference type="Ensembl" id="ENSCSAP00000017581.1"/>
    </source>
</evidence>
<feature type="region of interest" description="Disordered" evidence="16">
    <location>
        <begin position="337"/>
        <end position="380"/>
    </location>
</feature>
<evidence type="ECO:0000256" key="9">
    <source>
        <dbReference type="ARBA" id="ARBA00022846"/>
    </source>
</evidence>
<dbReference type="RefSeq" id="XP_007996974.3">
    <property type="nucleotide sequence ID" value="XM_007998783.3"/>
</dbReference>
<evidence type="ECO:0000256" key="4">
    <source>
        <dbReference type="ARBA" id="ARBA00015158"/>
    </source>
</evidence>
<keyword evidence="7" id="KW-0999">Mitochondrion inner membrane</keyword>
<reference evidence="17" key="2">
    <citation type="submission" date="2025-08" db="UniProtKB">
        <authorList>
            <consortium name="Ensembl"/>
        </authorList>
    </citation>
    <scope>IDENTIFICATION</scope>
</reference>
<comment type="subcellular location">
    <subcellularLocation>
        <location evidence="2">Cell projection</location>
        <location evidence="2">Cilium</location>
        <location evidence="2">Flagellum</location>
    </subcellularLocation>
    <subcellularLocation>
        <location evidence="1">Cytoplasmic vesicle</location>
        <location evidence="1">Secretory vesicle</location>
        <location evidence="1">Acrosome</location>
    </subcellularLocation>
    <subcellularLocation>
        <location evidence="3">Mitochondrion inner membrane</location>
    </subcellularLocation>
</comment>
<dbReference type="GO" id="GO:0007283">
    <property type="term" value="P:spermatogenesis"/>
    <property type="evidence" value="ECO:0007669"/>
    <property type="project" value="InterPro"/>
</dbReference>
<keyword evidence="5" id="KW-0963">Cytoplasm</keyword>
<reference evidence="17" key="3">
    <citation type="submission" date="2025-09" db="UniProtKB">
        <authorList>
            <consortium name="Ensembl"/>
        </authorList>
    </citation>
    <scope>IDENTIFICATION</scope>
</reference>
<dbReference type="STRING" id="60711.ENSCSAP00000017581"/>
<dbReference type="EMBL" id="AQIB01016278">
    <property type="status" value="NOT_ANNOTATED_CDS"/>
    <property type="molecule type" value="Genomic_DNA"/>
</dbReference>
<keyword evidence="10" id="KW-0969">Cilium</keyword>
<evidence type="ECO:0000256" key="3">
    <source>
        <dbReference type="ARBA" id="ARBA00004273"/>
    </source>
</evidence>
<evidence type="ECO:0000256" key="7">
    <source>
        <dbReference type="ARBA" id="ARBA00022792"/>
    </source>
</evidence>
<dbReference type="GO" id="GO:0005509">
    <property type="term" value="F:calcium ion binding"/>
    <property type="evidence" value="ECO:0007669"/>
    <property type="project" value="Ensembl"/>
</dbReference>
<evidence type="ECO:0000256" key="16">
    <source>
        <dbReference type="SAM" id="MobiDB-lite"/>
    </source>
</evidence>
<evidence type="ECO:0000256" key="15">
    <source>
        <dbReference type="ARBA" id="ARBA00045943"/>
    </source>
</evidence>
<keyword evidence="8" id="KW-0106">Calcium</keyword>
<keyword evidence="12" id="KW-0472">Membrane</keyword>
<dbReference type="GO" id="GO:0001669">
    <property type="term" value="C:acrosomal vesicle"/>
    <property type="evidence" value="ECO:0007669"/>
    <property type="project" value="UniProtKB-SubCell"/>
</dbReference>
<keyword evidence="11" id="KW-0496">Mitochondrion</keyword>
<dbReference type="OMA" id="DEVNVWM"/>
<name>A0A0D9S9P2_CHLSB</name>
<evidence type="ECO:0000313" key="18">
    <source>
        <dbReference type="Proteomes" id="UP000029965"/>
    </source>
</evidence>
<reference evidence="17 18" key="1">
    <citation type="submission" date="2014-03" db="EMBL/GenBank/DDBJ databases">
        <authorList>
            <person name="Warren W."/>
            <person name="Wilson R.K."/>
        </authorList>
    </citation>
    <scope>NUCLEOTIDE SEQUENCE</scope>
</reference>
<dbReference type="Proteomes" id="UP000029965">
    <property type="component" value="Chromosome 7"/>
</dbReference>
<evidence type="ECO:0000256" key="11">
    <source>
        <dbReference type="ARBA" id="ARBA00023128"/>
    </source>
</evidence>
<dbReference type="GO" id="GO:0097228">
    <property type="term" value="C:sperm principal piece"/>
    <property type="evidence" value="ECO:0007669"/>
    <property type="project" value="Ensembl"/>
</dbReference>
<evidence type="ECO:0000256" key="14">
    <source>
        <dbReference type="ARBA" id="ARBA00023329"/>
    </source>
</evidence>
<feature type="region of interest" description="Disordered" evidence="16">
    <location>
        <begin position="1"/>
        <end position="21"/>
    </location>
</feature>
<evidence type="ECO:0000256" key="5">
    <source>
        <dbReference type="ARBA" id="ARBA00022490"/>
    </source>
</evidence>
<dbReference type="GO" id="GO:0005743">
    <property type="term" value="C:mitochondrial inner membrane"/>
    <property type="evidence" value="ECO:0007669"/>
    <property type="project" value="UniProtKB-SubCell"/>
</dbReference>
<gene>
    <name evidence="17" type="primary">CABS1</name>
</gene>
<keyword evidence="13" id="KW-0966">Cell projection</keyword>
<dbReference type="KEGG" id="csab:103235739"/>
<evidence type="ECO:0000256" key="1">
    <source>
        <dbReference type="ARBA" id="ARBA00004218"/>
    </source>
</evidence>
<dbReference type="Pfam" id="PF15367">
    <property type="entry name" value="CABS1"/>
    <property type="match status" value="1"/>
</dbReference>
<dbReference type="PANTHER" id="PTHR22810">
    <property type="entry name" value="TESTIS DEVELOPMENT PROTEIN NYD-SP26"/>
    <property type="match status" value="1"/>
</dbReference>
<dbReference type="GO" id="GO:0030317">
    <property type="term" value="P:flagellated sperm motility"/>
    <property type="evidence" value="ECO:0007669"/>
    <property type="project" value="Ensembl"/>
</dbReference>
<accession>A0A0D9S9P2</accession>
<evidence type="ECO:0000256" key="12">
    <source>
        <dbReference type="ARBA" id="ARBA00023136"/>
    </source>
</evidence>
<dbReference type="BioGRID-ORCS" id="103235739">
    <property type="hits" value="3 hits in 16 CRISPR screens"/>
</dbReference>
<dbReference type="CTD" id="85438"/>
<comment type="function">
    <text evidence="15">Calcium-binding protein. Essential for maintaining the structural integrity of the sperm flagella.</text>
</comment>
<keyword evidence="14" id="KW-0968">Cytoplasmic vesicle</keyword>
<dbReference type="InterPro" id="IPR026118">
    <property type="entry name" value="Ca-bd_spermatid"/>
</dbReference>
<dbReference type="Ensembl" id="ENSCSAT00000018114.1">
    <property type="protein sequence ID" value="ENSCSAP00000017581.1"/>
    <property type="gene ID" value="ENSCSAG00000000421.1"/>
</dbReference>
<evidence type="ECO:0000256" key="8">
    <source>
        <dbReference type="ARBA" id="ARBA00022837"/>
    </source>
</evidence>
<organism evidence="17 18">
    <name type="scientific">Chlorocebus sabaeus</name>
    <name type="common">Green monkey</name>
    <name type="synonym">Simia sabaea</name>
    <dbReference type="NCBI Taxonomy" id="60711"/>
    <lineage>
        <taxon>Eukaryota</taxon>
        <taxon>Metazoa</taxon>
        <taxon>Chordata</taxon>
        <taxon>Craniata</taxon>
        <taxon>Vertebrata</taxon>
        <taxon>Euteleostomi</taxon>
        <taxon>Mammalia</taxon>
        <taxon>Eutheria</taxon>
        <taxon>Euarchontoglires</taxon>
        <taxon>Primates</taxon>
        <taxon>Haplorrhini</taxon>
        <taxon>Catarrhini</taxon>
        <taxon>Cercopithecidae</taxon>
        <taxon>Cercopithecinae</taxon>
        <taxon>Chlorocebus</taxon>
    </lineage>
</organism>
<evidence type="ECO:0000256" key="6">
    <source>
        <dbReference type="ARBA" id="ARBA00022553"/>
    </source>
</evidence>
<evidence type="ECO:0000256" key="10">
    <source>
        <dbReference type="ARBA" id="ARBA00023069"/>
    </source>
</evidence>
<dbReference type="GeneID" id="103235739"/>
<evidence type="ECO:0000256" key="2">
    <source>
        <dbReference type="ARBA" id="ARBA00004230"/>
    </source>
</evidence>
<protein>
    <recommendedName>
        <fullName evidence="4">Calcium-binding and spermatid-specific protein 1</fullName>
    </recommendedName>
</protein>
<keyword evidence="18" id="KW-1185">Reference proteome</keyword>